<sequence length="294" mass="31110">MKTSALVSAATAATLTLLAAPAHADGLEHLWTTTGFAEPESVVHDTEHDRLIVSNIDGHPGEADGQGFLSLLRLDGAMLERQWVTGLDAPKGMAIHGDRLYVSDLTELHVIDLTTGTIERTYAPSGAQFLNDVTAAADGRIFVSDMMSHTVYELDGDALEPWLAGDPLAHPNGVLAAGETLYVGNWGEGLRSDFTTEVAGGVLALNVDTGERLPLSFPQGRGNIDGLVMLPDYLVASDWVRGTLMVLPLDGTTPEVHELAPGVADIGHANDVLLVPQMQAGEVAAYRVASTNSR</sequence>
<dbReference type="Proteomes" id="UP000245474">
    <property type="component" value="Unassembled WGS sequence"/>
</dbReference>
<gene>
    <name evidence="2" type="ORF">DEM34_14625</name>
</gene>
<feature type="chain" id="PRO_5015738269" evidence="1">
    <location>
        <begin position="25"/>
        <end position="294"/>
    </location>
</feature>
<feature type="signal peptide" evidence="1">
    <location>
        <begin position="1"/>
        <end position="24"/>
    </location>
</feature>
<accession>A0A2U2MYN9</accession>
<proteinExistence type="predicted"/>
<dbReference type="OrthoDB" id="7675395at2"/>
<dbReference type="RefSeq" id="WP_109679571.1">
    <property type="nucleotide sequence ID" value="NZ_CP086615.1"/>
</dbReference>
<dbReference type="Gene3D" id="2.130.10.10">
    <property type="entry name" value="YVTN repeat-like/Quinoprotein amine dehydrogenase"/>
    <property type="match status" value="1"/>
</dbReference>
<dbReference type="SUPFAM" id="SSF63825">
    <property type="entry name" value="YWTD domain"/>
    <property type="match status" value="1"/>
</dbReference>
<evidence type="ECO:0000313" key="2">
    <source>
        <dbReference type="EMBL" id="PWG61839.1"/>
    </source>
</evidence>
<dbReference type="EMBL" id="QFFI01000026">
    <property type="protein sequence ID" value="PWG61839.1"/>
    <property type="molecule type" value="Genomic_DNA"/>
</dbReference>
<keyword evidence="1" id="KW-0732">Signal</keyword>
<comment type="caution">
    <text evidence="2">The sequence shown here is derived from an EMBL/GenBank/DDBJ whole genome shotgun (WGS) entry which is preliminary data.</text>
</comment>
<dbReference type="AlphaFoldDB" id="A0A2U2MYN9"/>
<reference evidence="2 3" key="1">
    <citation type="submission" date="2018-05" db="EMBL/GenBank/DDBJ databases">
        <title>Spiribacter halobius sp. nov., a moderately halophilic bacterium isolated from marine solar saltern.</title>
        <authorList>
            <person name="Zheng W.-S."/>
            <person name="Lu D.-C."/>
            <person name="Du Z.-J."/>
        </authorList>
    </citation>
    <scope>NUCLEOTIDE SEQUENCE [LARGE SCALE GENOMIC DNA]</scope>
    <source>
        <strain evidence="2 3">E85</strain>
    </source>
</reference>
<protein>
    <submittedName>
        <fullName evidence="2">ATP/GTP-binding protein</fullName>
    </submittedName>
</protein>
<name>A0A2U2MYN9_9GAMM</name>
<dbReference type="InterPro" id="IPR015943">
    <property type="entry name" value="WD40/YVTN_repeat-like_dom_sf"/>
</dbReference>
<evidence type="ECO:0000256" key="1">
    <source>
        <dbReference type="SAM" id="SignalP"/>
    </source>
</evidence>
<organism evidence="2 3">
    <name type="scientific">Sediminicurvatus halobius</name>
    <dbReference type="NCBI Taxonomy" id="2182432"/>
    <lineage>
        <taxon>Bacteria</taxon>
        <taxon>Pseudomonadati</taxon>
        <taxon>Pseudomonadota</taxon>
        <taxon>Gammaproteobacteria</taxon>
        <taxon>Chromatiales</taxon>
        <taxon>Ectothiorhodospiraceae</taxon>
        <taxon>Sediminicurvatus</taxon>
    </lineage>
</organism>
<keyword evidence="3" id="KW-1185">Reference proteome</keyword>
<evidence type="ECO:0000313" key="3">
    <source>
        <dbReference type="Proteomes" id="UP000245474"/>
    </source>
</evidence>